<proteinExistence type="inferred from homology"/>
<dbReference type="InterPro" id="IPR002872">
    <property type="entry name" value="Proline_DH_dom"/>
</dbReference>
<sequence>MTRMKEDCKESSESDEDLFNNSEEAFRSKTFVDLIRGYFVFLMCSSSLLVNNSGKLMKVSERVLGNNLFSLIMRMTAFGHFVGGVDKAELDPKLALLRKYGVGSILDYAAEEDISRDEAVEKEMKAAATTAVTTDLEELGGKLQQYKPSKQFADRREKVSTARVYFYENEEMCERNADNFIESIKTMAGQENSFVAVKLTALARPELLYLLSEVIARARKFAAHITGNGGTIISQHLTMEELVKNLENAGVKDTEQFLKHVIKDKDGVLHLIPWSGIINNEVKLDESFRIPSLTKRKMVPLISKLPEQEMEMFRNAISRLKRVVTAADECDVSVMIDAEQTYFQPAISRITMELMYLYNKEKPIIFNTYQSYLKQSFNEMSSDLEQSERQNFNYAFKLVRGAYLIQERERAKELRYPDPTNESFDKTTEMLNKIITHTFEKINTIKENETNRKIYVVIATHNEDTVKFAMDQMQCYNICKEDKVISFAQLLGMCDYITYPLGRLGYPVYKYVPYGPINKVVPYLVRRCQENIGVLNKLKKEKKIILQEIIRRIIKGKIFYKP</sequence>
<dbReference type="AlphaFoldDB" id="A0AAW1CJQ3"/>
<evidence type="ECO:0000256" key="2">
    <source>
        <dbReference type="ARBA" id="ARBA00005869"/>
    </source>
</evidence>
<evidence type="ECO:0000259" key="6">
    <source>
        <dbReference type="Pfam" id="PF01619"/>
    </source>
</evidence>
<dbReference type="EMBL" id="JAPXFL010000062">
    <property type="protein sequence ID" value="KAK9496677.1"/>
    <property type="molecule type" value="Genomic_DNA"/>
</dbReference>
<keyword evidence="3 5" id="KW-0560">Oxidoreductase</keyword>
<name>A0AAW1CJQ3_9HEMI</name>
<dbReference type="InterPro" id="IPR029041">
    <property type="entry name" value="FAD-linked_oxidoreductase-like"/>
</dbReference>
<feature type="domain" description="Proline dehydrogenase" evidence="6">
    <location>
        <begin position="163"/>
        <end position="538"/>
    </location>
</feature>
<dbReference type="Proteomes" id="UP001461498">
    <property type="component" value="Unassembled WGS sequence"/>
</dbReference>
<reference evidence="7 8" key="1">
    <citation type="submission" date="2022-12" db="EMBL/GenBank/DDBJ databases">
        <title>Chromosome-level genome assembly of true bugs.</title>
        <authorList>
            <person name="Ma L."/>
            <person name="Li H."/>
        </authorList>
    </citation>
    <scope>NUCLEOTIDE SEQUENCE [LARGE SCALE GENOMIC DNA]</scope>
    <source>
        <strain evidence="7">Lab_2022b</strain>
    </source>
</reference>
<accession>A0AAW1CJQ3</accession>
<keyword evidence="8" id="KW-1185">Reference proteome</keyword>
<gene>
    <name evidence="7" type="ORF">O3M35_013074</name>
</gene>
<dbReference type="PANTHER" id="PTHR13914:SF0">
    <property type="entry name" value="PROLINE DEHYDROGENASE 1, MITOCHONDRIAL"/>
    <property type="match status" value="1"/>
</dbReference>
<dbReference type="Pfam" id="PF01619">
    <property type="entry name" value="Pro_dh"/>
    <property type="match status" value="1"/>
</dbReference>
<evidence type="ECO:0000256" key="1">
    <source>
        <dbReference type="ARBA" id="ARBA00004739"/>
    </source>
</evidence>
<keyword evidence="5" id="KW-0274">FAD</keyword>
<dbReference type="GO" id="GO:0005739">
    <property type="term" value="C:mitochondrion"/>
    <property type="evidence" value="ECO:0007669"/>
    <property type="project" value="TreeGrafter"/>
</dbReference>
<organism evidence="7 8">
    <name type="scientific">Rhynocoris fuscipes</name>
    <dbReference type="NCBI Taxonomy" id="488301"/>
    <lineage>
        <taxon>Eukaryota</taxon>
        <taxon>Metazoa</taxon>
        <taxon>Ecdysozoa</taxon>
        <taxon>Arthropoda</taxon>
        <taxon>Hexapoda</taxon>
        <taxon>Insecta</taxon>
        <taxon>Pterygota</taxon>
        <taxon>Neoptera</taxon>
        <taxon>Paraneoptera</taxon>
        <taxon>Hemiptera</taxon>
        <taxon>Heteroptera</taxon>
        <taxon>Panheteroptera</taxon>
        <taxon>Cimicomorpha</taxon>
        <taxon>Reduviidae</taxon>
        <taxon>Harpactorinae</taxon>
        <taxon>Harpactorini</taxon>
        <taxon>Rhynocoris</taxon>
    </lineage>
</organism>
<dbReference type="EC" id="1.5.5.2" evidence="5"/>
<dbReference type="GO" id="GO:0010133">
    <property type="term" value="P:L-proline catabolic process to L-glutamate"/>
    <property type="evidence" value="ECO:0007669"/>
    <property type="project" value="TreeGrafter"/>
</dbReference>
<evidence type="ECO:0000313" key="8">
    <source>
        <dbReference type="Proteomes" id="UP001461498"/>
    </source>
</evidence>
<evidence type="ECO:0000256" key="5">
    <source>
        <dbReference type="RuleBase" id="RU364054"/>
    </source>
</evidence>
<evidence type="ECO:0000313" key="7">
    <source>
        <dbReference type="EMBL" id="KAK9496677.1"/>
    </source>
</evidence>
<comment type="similarity">
    <text evidence="2 5">Belongs to the proline oxidase family.</text>
</comment>
<protein>
    <recommendedName>
        <fullName evidence="5">Proline dehydrogenase</fullName>
        <ecNumber evidence="5">1.5.5.2</ecNumber>
    </recommendedName>
</protein>
<dbReference type="PANTHER" id="PTHR13914">
    <property type="entry name" value="PROLINE OXIDASE"/>
    <property type="match status" value="1"/>
</dbReference>
<comment type="catalytic activity">
    <reaction evidence="5">
        <text>L-proline + a quinone = (S)-1-pyrroline-5-carboxylate + a quinol + H(+)</text>
        <dbReference type="Rhea" id="RHEA:23784"/>
        <dbReference type="ChEBI" id="CHEBI:15378"/>
        <dbReference type="ChEBI" id="CHEBI:17388"/>
        <dbReference type="ChEBI" id="CHEBI:24646"/>
        <dbReference type="ChEBI" id="CHEBI:60039"/>
        <dbReference type="ChEBI" id="CHEBI:132124"/>
        <dbReference type="EC" id="1.5.5.2"/>
    </reaction>
</comment>
<keyword evidence="5" id="KW-0285">Flavoprotein</keyword>
<evidence type="ECO:0000256" key="4">
    <source>
        <dbReference type="ARBA" id="ARBA00023062"/>
    </source>
</evidence>
<comment type="caution">
    <text evidence="7">The sequence shown here is derived from an EMBL/GenBank/DDBJ whole genome shotgun (WGS) entry which is preliminary data.</text>
</comment>
<comment type="cofactor">
    <cofactor evidence="5">
        <name>FAD</name>
        <dbReference type="ChEBI" id="CHEBI:57692"/>
    </cofactor>
</comment>
<comment type="function">
    <text evidence="5">Converts proline to delta-1-pyrroline-5-carboxylate.</text>
</comment>
<dbReference type="SUPFAM" id="SSF51730">
    <property type="entry name" value="FAD-linked oxidoreductase"/>
    <property type="match status" value="1"/>
</dbReference>
<comment type="pathway">
    <text evidence="1">Amino-acid degradation; L-proline degradation into L-glutamate; L-glutamate from L-proline: step 1/2.</text>
</comment>
<dbReference type="InterPro" id="IPR015659">
    <property type="entry name" value="Proline_oxidase"/>
</dbReference>
<evidence type="ECO:0000256" key="3">
    <source>
        <dbReference type="ARBA" id="ARBA00023002"/>
    </source>
</evidence>
<keyword evidence="4 5" id="KW-0642">Proline metabolism</keyword>
<dbReference type="GO" id="GO:0071949">
    <property type="term" value="F:FAD binding"/>
    <property type="evidence" value="ECO:0007669"/>
    <property type="project" value="TreeGrafter"/>
</dbReference>
<dbReference type="Gene3D" id="3.20.20.220">
    <property type="match status" value="1"/>
</dbReference>
<dbReference type="GO" id="GO:0004657">
    <property type="term" value="F:proline dehydrogenase activity"/>
    <property type="evidence" value="ECO:0007669"/>
    <property type="project" value="UniProtKB-EC"/>
</dbReference>